<keyword evidence="3" id="KW-1185">Reference proteome</keyword>
<organism evidence="2 3">
    <name type="scientific">Chelonoidis abingdonii</name>
    <name type="common">Abingdon island giant tortoise</name>
    <name type="synonym">Testudo abingdonii</name>
    <dbReference type="NCBI Taxonomy" id="106734"/>
    <lineage>
        <taxon>Eukaryota</taxon>
        <taxon>Metazoa</taxon>
        <taxon>Chordata</taxon>
        <taxon>Craniata</taxon>
        <taxon>Vertebrata</taxon>
        <taxon>Euteleostomi</taxon>
        <taxon>Archelosauria</taxon>
        <taxon>Testudinata</taxon>
        <taxon>Testudines</taxon>
        <taxon>Cryptodira</taxon>
        <taxon>Durocryptodira</taxon>
        <taxon>Testudinoidea</taxon>
        <taxon>Testudinidae</taxon>
        <taxon>Chelonoidis</taxon>
    </lineage>
</organism>
<dbReference type="InterPro" id="IPR000795">
    <property type="entry name" value="T_Tr_GTP-bd_dom"/>
</dbReference>
<sequence length="56" mass="6015">MVLTSLEKMIGLQKKPASIRNICILAHVDHGKTTLADCLISSNGIISNRLAGKVQL</sequence>
<dbReference type="InterPro" id="IPR027417">
    <property type="entry name" value="P-loop_NTPase"/>
</dbReference>
<dbReference type="GeneTree" id="ENSGT00940000166403"/>
<protein>
    <recommendedName>
        <fullName evidence="1">Tr-type G domain-containing protein</fullName>
    </recommendedName>
</protein>
<name>A0A8C0IX86_CHEAB</name>
<evidence type="ECO:0000313" key="3">
    <source>
        <dbReference type="Proteomes" id="UP000694404"/>
    </source>
</evidence>
<dbReference type="GO" id="GO:0005525">
    <property type="term" value="F:GTP binding"/>
    <property type="evidence" value="ECO:0007669"/>
    <property type="project" value="InterPro"/>
</dbReference>
<dbReference type="Ensembl" id="ENSCABT00000025936.1">
    <property type="protein sequence ID" value="ENSCABP00000023666.1"/>
    <property type="gene ID" value="ENSCABG00000017440.1"/>
</dbReference>
<evidence type="ECO:0000259" key="1">
    <source>
        <dbReference type="Pfam" id="PF00009"/>
    </source>
</evidence>
<dbReference type="PANTHER" id="PTHR42908:SF3">
    <property type="entry name" value="ELONGATION FACTOR-LIKE GTPASE 1"/>
    <property type="match status" value="1"/>
</dbReference>
<dbReference type="SUPFAM" id="SSF52540">
    <property type="entry name" value="P-loop containing nucleoside triphosphate hydrolases"/>
    <property type="match status" value="1"/>
</dbReference>
<dbReference type="Gene3D" id="3.40.50.300">
    <property type="entry name" value="P-loop containing nucleotide triphosphate hydrolases"/>
    <property type="match status" value="1"/>
</dbReference>
<dbReference type="PANTHER" id="PTHR42908">
    <property type="entry name" value="TRANSLATION ELONGATION FACTOR-RELATED"/>
    <property type="match status" value="1"/>
</dbReference>
<reference evidence="2" key="2">
    <citation type="submission" date="2025-09" db="UniProtKB">
        <authorList>
            <consortium name="Ensembl"/>
        </authorList>
    </citation>
    <scope>IDENTIFICATION</scope>
</reference>
<dbReference type="GO" id="GO:0003924">
    <property type="term" value="F:GTPase activity"/>
    <property type="evidence" value="ECO:0007669"/>
    <property type="project" value="InterPro"/>
</dbReference>
<feature type="domain" description="Tr-type G" evidence="1">
    <location>
        <begin position="18"/>
        <end position="50"/>
    </location>
</feature>
<dbReference type="GO" id="GO:0005829">
    <property type="term" value="C:cytosol"/>
    <property type="evidence" value="ECO:0007669"/>
    <property type="project" value="TreeGrafter"/>
</dbReference>
<dbReference type="GO" id="GO:1990904">
    <property type="term" value="C:ribonucleoprotein complex"/>
    <property type="evidence" value="ECO:0007669"/>
    <property type="project" value="TreeGrafter"/>
</dbReference>
<dbReference type="Proteomes" id="UP000694404">
    <property type="component" value="Unplaced"/>
</dbReference>
<dbReference type="Pfam" id="PF00009">
    <property type="entry name" value="GTP_EFTU"/>
    <property type="match status" value="1"/>
</dbReference>
<dbReference type="OMA" id="CLAEQSM"/>
<accession>A0A8C0IX86</accession>
<evidence type="ECO:0000313" key="2">
    <source>
        <dbReference type="Ensembl" id="ENSCABP00000023666.1"/>
    </source>
</evidence>
<dbReference type="AlphaFoldDB" id="A0A8C0IX86"/>
<dbReference type="GO" id="GO:0043022">
    <property type="term" value="F:ribosome binding"/>
    <property type="evidence" value="ECO:0007669"/>
    <property type="project" value="TreeGrafter"/>
</dbReference>
<proteinExistence type="predicted"/>
<reference evidence="2" key="1">
    <citation type="submission" date="2025-08" db="UniProtKB">
        <authorList>
            <consortium name="Ensembl"/>
        </authorList>
    </citation>
    <scope>IDENTIFICATION</scope>
</reference>
<dbReference type="GO" id="GO:0042256">
    <property type="term" value="P:cytosolic ribosome assembly"/>
    <property type="evidence" value="ECO:0007669"/>
    <property type="project" value="TreeGrafter"/>
</dbReference>